<protein>
    <submittedName>
        <fullName evidence="5">HDOD domain-containing protein</fullName>
    </submittedName>
</protein>
<dbReference type="InterPro" id="IPR013976">
    <property type="entry name" value="HDOD"/>
</dbReference>
<dbReference type="EMBL" id="LT629705">
    <property type="protein sequence ID" value="SDP17233.1"/>
    <property type="molecule type" value="Genomic_DNA"/>
</dbReference>
<dbReference type="Gene3D" id="3.40.50.2300">
    <property type="match status" value="1"/>
</dbReference>
<feature type="modified residue" description="4-aspartylphosphate" evidence="2">
    <location>
        <position position="53"/>
    </location>
</feature>
<dbReference type="InterPro" id="IPR050595">
    <property type="entry name" value="Bact_response_regulator"/>
</dbReference>
<dbReference type="Gene3D" id="1.10.3210.10">
    <property type="entry name" value="Hypothetical protein af1432"/>
    <property type="match status" value="1"/>
</dbReference>
<dbReference type="SUPFAM" id="SSF52172">
    <property type="entry name" value="CheY-like"/>
    <property type="match status" value="1"/>
</dbReference>
<gene>
    <name evidence="5" type="ORF">SAMN04489798_4906</name>
</gene>
<organism evidence="5 6">
    <name type="scientific">Pseudomonas arsenicoxydans</name>
    <dbReference type="NCBI Taxonomy" id="702115"/>
    <lineage>
        <taxon>Bacteria</taxon>
        <taxon>Pseudomonadati</taxon>
        <taxon>Pseudomonadota</taxon>
        <taxon>Gammaproteobacteria</taxon>
        <taxon>Pseudomonadales</taxon>
        <taxon>Pseudomonadaceae</taxon>
        <taxon>Pseudomonas</taxon>
    </lineage>
</organism>
<dbReference type="Proteomes" id="UP000198827">
    <property type="component" value="Chromosome I"/>
</dbReference>
<evidence type="ECO:0000313" key="5">
    <source>
        <dbReference type="EMBL" id="SDP17233.1"/>
    </source>
</evidence>
<accession>A0A1H0QIM0</accession>
<feature type="domain" description="HDOD" evidence="4">
    <location>
        <begin position="148"/>
        <end position="337"/>
    </location>
</feature>
<dbReference type="SMART" id="SM00448">
    <property type="entry name" value="REC"/>
    <property type="match status" value="1"/>
</dbReference>
<dbReference type="PROSITE" id="PS51833">
    <property type="entry name" value="HDOD"/>
    <property type="match status" value="1"/>
</dbReference>
<dbReference type="InterPro" id="IPR011006">
    <property type="entry name" value="CheY-like_superfamily"/>
</dbReference>
<dbReference type="Pfam" id="PF00072">
    <property type="entry name" value="Response_reg"/>
    <property type="match status" value="1"/>
</dbReference>
<dbReference type="InterPro" id="IPR001789">
    <property type="entry name" value="Sig_transdc_resp-reg_receiver"/>
</dbReference>
<proteinExistence type="predicted"/>
<dbReference type="AlphaFoldDB" id="A0A1H0QIM0"/>
<evidence type="ECO:0000313" key="6">
    <source>
        <dbReference type="Proteomes" id="UP000198827"/>
    </source>
</evidence>
<reference evidence="5 6" key="1">
    <citation type="submission" date="2016-10" db="EMBL/GenBank/DDBJ databases">
        <authorList>
            <person name="de Groot N.N."/>
        </authorList>
    </citation>
    <scope>NUCLEOTIDE SEQUENCE [LARGE SCALE GENOMIC DNA]</scope>
    <source>
        <strain evidence="5 6">CECT 7543</strain>
    </source>
</reference>
<evidence type="ECO:0000259" key="3">
    <source>
        <dbReference type="PROSITE" id="PS50110"/>
    </source>
</evidence>
<keyword evidence="1 2" id="KW-0597">Phosphoprotein</keyword>
<dbReference type="SUPFAM" id="SSF109604">
    <property type="entry name" value="HD-domain/PDEase-like"/>
    <property type="match status" value="1"/>
</dbReference>
<dbReference type="CDD" id="cd00156">
    <property type="entry name" value="REC"/>
    <property type="match status" value="1"/>
</dbReference>
<feature type="domain" description="Response regulatory" evidence="3">
    <location>
        <begin position="2"/>
        <end position="118"/>
    </location>
</feature>
<dbReference type="Pfam" id="PF08668">
    <property type="entry name" value="HDOD"/>
    <property type="match status" value="1"/>
</dbReference>
<dbReference type="GO" id="GO:0000160">
    <property type="term" value="P:phosphorelay signal transduction system"/>
    <property type="evidence" value="ECO:0007669"/>
    <property type="project" value="InterPro"/>
</dbReference>
<dbReference type="PANTHER" id="PTHR44591">
    <property type="entry name" value="STRESS RESPONSE REGULATOR PROTEIN 1"/>
    <property type="match status" value="1"/>
</dbReference>
<dbReference type="RefSeq" id="WP_090185316.1">
    <property type="nucleotide sequence ID" value="NZ_LT629705.1"/>
</dbReference>
<evidence type="ECO:0000256" key="2">
    <source>
        <dbReference type="PROSITE-ProRule" id="PRU00169"/>
    </source>
</evidence>
<name>A0A1H0QIM0_9PSED</name>
<dbReference type="PROSITE" id="PS50110">
    <property type="entry name" value="RESPONSE_REGULATORY"/>
    <property type="match status" value="1"/>
</dbReference>
<dbReference type="PANTHER" id="PTHR44591:SF3">
    <property type="entry name" value="RESPONSE REGULATORY DOMAIN-CONTAINING PROTEIN"/>
    <property type="match status" value="1"/>
</dbReference>
<dbReference type="OrthoDB" id="2085719at2"/>
<evidence type="ECO:0000259" key="4">
    <source>
        <dbReference type="PROSITE" id="PS51833"/>
    </source>
</evidence>
<evidence type="ECO:0000256" key="1">
    <source>
        <dbReference type="ARBA" id="ARBA00022553"/>
    </source>
</evidence>
<sequence length="374" mass="41146">MRVMILDDDPWISDLLKQLVLSIRPVAQVDCFIDVASALDAWQPSTYQLVMADWNLPDAPGVNLLQKIREKDQDTPLIMITGRADRDSVLAVKSLRISAFFTKPFQVSRVVQCLDTLLPLDEPPRTTTVNNEDLISYLSGLSAAELDLPLLASVKDKLQLGYGGAVMDLRELANDWQYDPALCAHLIAAANGAAYLGLGQPCTNLNGALARLGGLTSVNLAISQALRQTNTQPDGMLMTFIQAHLDDAERLAERVVLLGQQCGVDPAPLQSAALLHRMGELCVLYQTQKWENLGNSVTEETLTHAVRDFSAPFAIRLKARWGLPMVLRELIGAIYALPRMQVRREQVVMRLAAAMNNGEPEADIDRLQRLAGLT</sequence>